<evidence type="ECO:0000313" key="3">
    <source>
        <dbReference type="Proteomes" id="UP001147747"/>
    </source>
</evidence>
<dbReference type="PANTHER" id="PTHR34861">
    <property type="match status" value="1"/>
</dbReference>
<evidence type="ECO:0008006" key="4">
    <source>
        <dbReference type="Google" id="ProtNLM"/>
    </source>
</evidence>
<dbReference type="EMBL" id="JAPZBU010000009">
    <property type="protein sequence ID" value="KAJ5385691.1"/>
    <property type="molecule type" value="Genomic_DNA"/>
</dbReference>
<keyword evidence="3" id="KW-1185">Reference proteome</keyword>
<evidence type="ECO:0000256" key="1">
    <source>
        <dbReference type="ARBA" id="ARBA00007865"/>
    </source>
</evidence>
<evidence type="ECO:0000313" key="2">
    <source>
        <dbReference type="EMBL" id="KAJ5385691.1"/>
    </source>
</evidence>
<organism evidence="2 3">
    <name type="scientific">Penicillium cosmopolitanum</name>
    <dbReference type="NCBI Taxonomy" id="1131564"/>
    <lineage>
        <taxon>Eukaryota</taxon>
        <taxon>Fungi</taxon>
        <taxon>Dikarya</taxon>
        <taxon>Ascomycota</taxon>
        <taxon>Pezizomycotina</taxon>
        <taxon>Eurotiomycetes</taxon>
        <taxon>Eurotiomycetidae</taxon>
        <taxon>Eurotiales</taxon>
        <taxon>Aspergillaceae</taxon>
        <taxon>Penicillium</taxon>
    </lineage>
</organism>
<reference evidence="2" key="1">
    <citation type="submission" date="2022-12" db="EMBL/GenBank/DDBJ databases">
        <authorList>
            <person name="Petersen C."/>
        </authorList>
    </citation>
    <scope>NUCLEOTIDE SEQUENCE</scope>
    <source>
        <strain evidence="2">IBT 29677</strain>
    </source>
</reference>
<dbReference type="SUPFAM" id="SSF102198">
    <property type="entry name" value="Putative cyclase"/>
    <property type="match status" value="1"/>
</dbReference>
<reference evidence="2" key="2">
    <citation type="journal article" date="2023" name="IMA Fungus">
        <title>Comparative genomic study of the Penicillium genus elucidates a diverse pangenome and 15 lateral gene transfer events.</title>
        <authorList>
            <person name="Petersen C."/>
            <person name="Sorensen T."/>
            <person name="Nielsen M.R."/>
            <person name="Sondergaard T.E."/>
            <person name="Sorensen J.L."/>
            <person name="Fitzpatrick D.A."/>
            <person name="Frisvad J.C."/>
            <person name="Nielsen K.L."/>
        </authorList>
    </citation>
    <scope>NUCLEOTIDE SEQUENCE</scope>
    <source>
        <strain evidence="2">IBT 29677</strain>
    </source>
</reference>
<dbReference type="Gene3D" id="3.50.30.50">
    <property type="entry name" value="Putative cyclase"/>
    <property type="match status" value="1"/>
</dbReference>
<accession>A0A9W9VM69</accession>
<name>A0A9W9VM69_9EURO</name>
<dbReference type="InterPro" id="IPR037175">
    <property type="entry name" value="KFase_sf"/>
</dbReference>
<dbReference type="GO" id="GO:0004061">
    <property type="term" value="F:arylformamidase activity"/>
    <property type="evidence" value="ECO:0007669"/>
    <property type="project" value="InterPro"/>
</dbReference>
<protein>
    <recommendedName>
        <fullName evidence="4">Cyclase</fullName>
    </recommendedName>
</protein>
<comment type="similarity">
    <text evidence="1">Belongs to the Cyclase 1 superfamily.</text>
</comment>
<dbReference type="RefSeq" id="XP_056483489.1">
    <property type="nucleotide sequence ID" value="XM_056632869.1"/>
</dbReference>
<dbReference type="GeneID" id="81371849"/>
<proteinExistence type="inferred from homology"/>
<dbReference type="GO" id="GO:0019441">
    <property type="term" value="P:L-tryptophan catabolic process to kynurenine"/>
    <property type="evidence" value="ECO:0007669"/>
    <property type="project" value="InterPro"/>
</dbReference>
<dbReference type="OrthoDB" id="5396at2759"/>
<dbReference type="PANTHER" id="PTHR34861:SF11">
    <property type="entry name" value="CYCLASE"/>
    <property type="match status" value="1"/>
</dbReference>
<dbReference type="AlphaFoldDB" id="A0A9W9VM69"/>
<sequence>MAMNKSLPRFEDLPVNKNDPPFSAWGLWKNPELGALNYLTDEVVLKAAKEEIQTGIRVGLNLPLDFIKPSLLGRVGFEHKMINKAPRIVNDDIITFNTQGSAQWDSFRHFAYQAEKKFYNGVTQDDIYAEAETTINGINAWADRGIAGRGVLIDYFSWAQEQGITYDPTKTHPITLKEIKRIINEKRITLRTGDIFLIRTGYVSGYGAMNSEAKEAHKSEHSWPGFAQSEESVKWLWENQFAAVGADNPAFDCVPPVDPKYFLHPILLAGWGTPIGELFDLELLAQTCNQLGRWTFFLSSAPLNYTGGVASPPNILAFF</sequence>
<gene>
    <name evidence="2" type="ORF">N7509_008232</name>
</gene>
<dbReference type="Pfam" id="PF04199">
    <property type="entry name" value="Cyclase"/>
    <property type="match status" value="1"/>
</dbReference>
<dbReference type="InterPro" id="IPR007325">
    <property type="entry name" value="KFase/CYL"/>
</dbReference>
<comment type="caution">
    <text evidence="2">The sequence shown here is derived from an EMBL/GenBank/DDBJ whole genome shotgun (WGS) entry which is preliminary data.</text>
</comment>
<dbReference type="Proteomes" id="UP001147747">
    <property type="component" value="Unassembled WGS sequence"/>
</dbReference>